<dbReference type="GO" id="GO:0016192">
    <property type="term" value="P:vesicle-mediated transport"/>
    <property type="evidence" value="ECO:0007669"/>
    <property type="project" value="TreeGrafter"/>
</dbReference>
<dbReference type="FunFam" id="1.10.405.10:FF:000001">
    <property type="entry name" value="Rab GDP dissociation inhibitor"/>
    <property type="match status" value="1"/>
</dbReference>
<dbReference type="AlphaFoldDB" id="A0A2C6LCU9"/>
<reference evidence="3 4" key="1">
    <citation type="journal article" date="2017" name="Int. J. Parasitol.">
        <title>The genome of the protozoan parasite Cystoisospora suis and a reverse vaccinology approach to identify vaccine candidates.</title>
        <authorList>
            <person name="Palmieri N."/>
            <person name="Shrestha A."/>
            <person name="Ruttkowski B."/>
            <person name="Beck T."/>
            <person name="Vogl C."/>
            <person name="Tomley F."/>
            <person name="Blake D.P."/>
            <person name="Joachim A."/>
        </authorList>
    </citation>
    <scope>NUCLEOTIDE SEQUENCE [LARGE SCALE GENOMIC DNA]</scope>
    <source>
        <strain evidence="3 4">Wien I</strain>
    </source>
</reference>
<dbReference type="Gene3D" id="3.30.519.10">
    <property type="entry name" value="Guanine Nucleotide Dissociation Inhibitor, domain 2"/>
    <property type="match status" value="1"/>
</dbReference>
<dbReference type="Gene3D" id="3.50.50.60">
    <property type="entry name" value="FAD/NAD(P)-binding domain"/>
    <property type="match status" value="1"/>
</dbReference>
<dbReference type="GO" id="GO:0005093">
    <property type="term" value="F:Rab GDP-dissociation inhibitor activity"/>
    <property type="evidence" value="ECO:0007669"/>
    <property type="project" value="InterPro"/>
</dbReference>
<dbReference type="OrthoDB" id="9446342at2759"/>
<sequence>MDEEYDVVVCGTGLKECILSGLLSTHGKKVLHVDRNSYYGGESASLNLTNLYEQFMPGEGGKETSSLSTAMQVYKEKRRALFYLLLCSGKPPPSSLGVNRDWNVDLIPKFVMACGKLVQILLTTKVTRYLEWQVVEGTYVYQFQKAGFFSNAKYIHKVPATDTEALTSPLMPLLEKNRCKNFLSYCAQWELEKPETWKGFDPKRHSMKQVYEYFGLQPNTIDFVGHAVALYTSDDYLSQPMGQTMEKIKLYMYSISRYGNSPFIYPLYGLGGLPEGFSRLCAINGGTYMLNKPIAGFVYGEDGKVCGVKAESGEVAKCKMVVCDPSYVNYDPKKVRNAGKVIRCICILSNPIPSTSNASSCQIIIPQRQVNRTHDIYIMLVSSSHGVAMKGKYIAIVSTTVETNEPEKEILPALELLGPIEEKFVKVSDLYAAVTDGHEDNVYVSESFDATSHFESATDDVLRIWKNMTGEALDLSVKPEPEDLQEM</sequence>
<evidence type="ECO:0000313" key="3">
    <source>
        <dbReference type="EMBL" id="PHJ25038.1"/>
    </source>
</evidence>
<proteinExistence type="inferred from homology"/>
<comment type="similarity">
    <text evidence="1 2">Belongs to the Rab GDI family.</text>
</comment>
<dbReference type="PRINTS" id="PR00892">
    <property type="entry name" value="RABGDI"/>
</dbReference>
<dbReference type="EMBL" id="MIGC01000435">
    <property type="protein sequence ID" value="PHJ25038.1"/>
    <property type="molecule type" value="Genomic_DNA"/>
</dbReference>
<dbReference type="GeneID" id="94424525"/>
<dbReference type="PANTHER" id="PTHR11787:SF8">
    <property type="entry name" value="RAB GDP DISSOCIATION INHIBITOR"/>
    <property type="match status" value="1"/>
</dbReference>
<dbReference type="InterPro" id="IPR000806">
    <property type="entry name" value="RabGDI"/>
</dbReference>
<dbReference type="InterPro" id="IPR018203">
    <property type="entry name" value="GDP_dissociation_inhibitor"/>
</dbReference>
<dbReference type="GO" id="GO:0005737">
    <property type="term" value="C:cytoplasm"/>
    <property type="evidence" value="ECO:0007669"/>
    <property type="project" value="TreeGrafter"/>
</dbReference>
<dbReference type="SUPFAM" id="SSF51905">
    <property type="entry name" value="FAD/NAD(P)-binding domain"/>
    <property type="match status" value="2"/>
</dbReference>
<dbReference type="InterPro" id="IPR036188">
    <property type="entry name" value="FAD/NAD-bd_sf"/>
</dbReference>
<dbReference type="PRINTS" id="PR00891">
    <property type="entry name" value="RABGDIREP"/>
</dbReference>
<dbReference type="VEuPathDB" id="ToxoDB:CSUI_001108"/>
<keyword evidence="4" id="KW-1185">Reference proteome</keyword>
<dbReference type="RefSeq" id="XP_067926710.1">
    <property type="nucleotide sequence ID" value="XM_068061314.1"/>
</dbReference>
<organism evidence="3 4">
    <name type="scientific">Cystoisospora suis</name>
    <dbReference type="NCBI Taxonomy" id="483139"/>
    <lineage>
        <taxon>Eukaryota</taxon>
        <taxon>Sar</taxon>
        <taxon>Alveolata</taxon>
        <taxon>Apicomplexa</taxon>
        <taxon>Conoidasida</taxon>
        <taxon>Coccidia</taxon>
        <taxon>Eucoccidiorida</taxon>
        <taxon>Eimeriorina</taxon>
        <taxon>Sarcocystidae</taxon>
        <taxon>Cystoisospora</taxon>
    </lineage>
</organism>
<dbReference type="PANTHER" id="PTHR11787">
    <property type="entry name" value="RAB GDP-DISSOCIATION INHIBITOR"/>
    <property type="match status" value="1"/>
</dbReference>
<dbReference type="FunFam" id="3.30.519.10:FF:000005">
    <property type="entry name" value="Rab GDP dissociation inhibitor"/>
    <property type="match status" value="1"/>
</dbReference>
<evidence type="ECO:0000256" key="1">
    <source>
        <dbReference type="ARBA" id="ARBA00005593"/>
    </source>
</evidence>
<dbReference type="GO" id="GO:0015031">
    <property type="term" value="P:protein transport"/>
    <property type="evidence" value="ECO:0007669"/>
    <property type="project" value="InterPro"/>
</dbReference>
<evidence type="ECO:0000313" key="4">
    <source>
        <dbReference type="Proteomes" id="UP000221165"/>
    </source>
</evidence>
<dbReference type="Gene3D" id="1.10.405.10">
    <property type="entry name" value="Guanine Nucleotide Dissociation Inhibitor, domain 1"/>
    <property type="match status" value="1"/>
</dbReference>
<dbReference type="Pfam" id="PF00996">
    <property type="entry name" value="GDI"/>
    <property type="match status" value="2"/>
</dbReference>
<comment type="caution">
    <text evidence="3">The sequence shown here is derived from an EMBL/GenBank/DDBJ whole genome shotgun (WGS) entry which is preliminary data.</text>
</comment>
<name>A0A2C6LCU9_9APIC</name>
<protein>
    <recommendedName>
        <fullName evidence="2">Rab GDP dissociation inhibitor</fullName>
    </recommendedName>
</protein>
<accession>A0A2C6LCU9</accession>
<dbReference type="Proteomes" id="UP000221165">
    <property type="component" value="Unassembled WGS sequence"/>
</dbReference>
<dbReference type="GO" id="GO:0007264">
    <property type="term" value="P:small GTPase-mediated signal transduction"/>
    <property type="evidence" value="ECO:0007669"/>
    <property type="project" value="InterPro"/>
</dbReference>
<gene>
    <name evidence="3" type="ORF">CSUI_001108</name>
</gene>
<evidence type="ECO:0000256" key="2">
    <source>
        <dbReference type="RuleBase" id="RU363124"/>
    </source>
</evidence>